<dbReference type="Proteomes" id="UP000772151">
    <property type="component" value="Unassembled WGS sequence"/>
</dbReference>
<gene>
    <name evidence="1" type="ORF">E7203_05485</name>
</gene>
<dbReference type="NCBIfam" id="NF047593">
    <property type="entry name" value="IS66_ISAeme5_TnpA"/>
    <property type="match status" value="1"/>
</dbReference>
<evidence type="ECO:0008006" key="3">
    <source>
        <dbReference type="Google" id="ProtNLM"/>
    </source>
</evidence>
<reference evidence="1" key="1">
    <citation type="submission" date="2019-04" db="EMBL/GenBank/DDBJ databases">
        <title>Evolution of Biomass-Degrading Anaerobic Consortia Revealed by Metagenomics.</title>
        <authorList>
            <person name="Peng X."/>
        </authorList>
    </citation>
    <scope>NUCLEOTIDE SEQUENCE</scope>
    <source>
        <strain evidence="1">SIG242</strain>
    </source>
</reference>
<dbReference type="AlphaFoldDB" id="A0A927WNU4"/>
<name>A0A927WNU4_SELRU</name>
<organism evidence="1 2">
    <name type="scientific">Selenomonas ruminantium</name>
    <dbReference type="NCBI Taxonomy" id="971"/>
    <lineage>
        <taxon>Bacteria</taxon>
        <taxon>Bacillati</taxon>
        <taxon>Bacillota</taxon>
        <taxon>Negativicutes</taxon>
        <taxon>Selenomonadales</taxon>
        <taxon>Selenomonadaceae</taxon>
        <taxon>Selenomonas</taxon>
    </lineage>
</organism>
<dbReference type="SUPFAM" id="SSF48295">
    <property type="entry name" value="TrpR-like"/>
    <property type="match status" value="1"/>
</dbReference>
<dbReference type="InterPro" id="IPR010921">
    <property type="entry name" value="Trp_repressor/repl_initiator"/>
</dbReference>
<dbReference type="EMBL" id="SVCA01000003">
    <property type="protein sequence ID" value="MBE6084909.1"/>
    <property type="molecule type" value="Genomic_DNA"/>
</dbReference>
<sequence>MTQIQQLKQQHSLASWKQIILAQQNSGLTAAEYCRQQNIKYNAFYYWQRKIREDFAASALQIPQKDAPAPEFATLATATVTATVQTATLPSMLKLSCGPVSLEVNEQTSSKLLARTLACIKDVFPVC</sequence>
<comment type="caution">
    <text evidence="1">The sequence shown here is derived from an EMBL/GenBank/DDBJ whole genome shotgun (WGS) entry which is preliminary data.</text>
</comment>
<evidence type="ECO:0000313" key="1">
    <source>
        <dbReference type="EMBL" id="MBE6084909.1"/>
    </source>
</evidence>
<evidence type="ECO:0000313" key="2">
    <source>
        <dbReference type="Proteomes" id="UP000772151"/>
    </source>
</evidence>
<dbReference type="RefSeq" id="WP_303668967.1">
    <property type="nucleotide sequence ID" value="NZ_SVCA01000003.1"/>
</dbReference>
<dbReference type="GO" id="GO:0043565">
    <property type="term" value="F:sequence-specific DNA binding"/>
    <property type="evidence" value="ECO:0007669"/>
    <property type="project" value="InterPro"/>
</dbReference>
<protein>
    <recommendedName>
        <fullName evidence="3">Transposase</fullName>
    </recommendedName>
</protein>
<proteinExistence type="predicted"/>
<accession>A0A927WNU4</accession>